<keyword evidence="5" id="KW-1185">Reference proteome</keyword>
<dbReference type="Gene3D" id="4.10.60.10">
    <property type="entry name" value="Zinc finger, CCHC-type"/>
    <property type="match status" value="1"/>
</dbReference>
<reference evidence="4 5" key="1">
    <citation type="journal article" date="2014" name="BMC Genomics">
        <title>Adaptive genomic structural variation in the grape powdery mildew pathogen, Erysiphe necator.</title>
        <authorList>
            <person name="Jones L."/>
            <person name="Riaz S."/>
            <person name="Morales-Cruz A."/>
            <person name="Amrine K.C."/>
            <person name="McGuire B."/>
            <person name="Gubler W.D."/>
            <person name="Walker M.A."/>
            <person name="Cantu D."/>
        </authorList>
    </citation>
    <scope>NUCLEOTIDE SEQUENCE [LARGE SCALE GENOMIC DNA]</scope>
    <source>
        <strain evidence="5">c</strain>
    </source>
</reference>
<dbReference type="InterPro" id="IPR001878">
    <property type="entry name" value="Znf_CCHC"/>
</dbReference>
<evidence type="ECO:0000256" key="2">
    <source>
        <dbReference type="SAM" id="MobiDB-lite"/>
    </source>
</evidence>
<comment type="caution">
    <text evidence="4">The sequence shown here is derived from an EMBL/GenBank/DDBJ whole genome shotgun (WGS) entry which is preliminary data.</text>
</comment>
<dbReference type="Proteomes" id="UP000030854">
    <property type="component" value="Unassembled WGS sequence"/>
</dbReference>
<keyword evidence="1" id="KW-0862">Zinc</keyword>
<feature type="region of interest" description="Disordered" evidence="2">
    <location>
        <begin position="447"/>
        <end position="477"/>
    </location>
</feature>
<dbReference type="SUPFAM" id="SSF57756">
    <property type="entry name" value="Retrovirus zinc finger-like domains"/>
    <property type="match status" value="1"/>
</dbReference>
<dbReference type="OrthoDB" id="3607963at2759"/>
<dbReference type="AlphaFoldDB" id="A0A0B1P611"/>
<gene>
    <name evidence="4" type="ORF">EV44_g3102</name>
</gene>
<sequence length="561" mass="64162">MSDLNPNQPSDQQLDSSSLPEEEVHENFDVQDTYGIKSVKDAVKFTQQGLIAYTAETDRKFEELKKLFAHHANATNDAMSELKNLLIPQATDIKKVTPTRNPSPHTEKAENSIKYPNFQSNSEHEKTTNSDSQLSALAATMLRLESKIDNMEATRPNGFSAIRKLAPDNMPGPRYPNNLLNYQDMRIEDLSQSDSATYEAYVKNIWPEALSSAEIDSDSRPMKNATHRFICNEELKNASIDNWHKLFKIQRTLVTEMTPYKFWPTRIIGNLSGDFETVARFIRFKNPSWLLTVEAIITVMRNYNGVQPPISEIASMTRNVEESDLQFLRRLRTVFNRMSPAMADSPASHDVLHFALRKHVPSLWARIEDRGMAEFSSQALESTIELAAQASRVGILSTPPKPDGEIFSFGRDETLPISEEPCLHENAYPIESDRCYICRNQGHWSRSCPNNRPNHPYKTKAFPSYRNRDRPHVKTNQPRYLNSSTQQQFRSSKMNNSQPLKTQGKVFATEEERLEACAPDTEFHNEEGILDTDDAYLHDFLEHNFNDRNTAESNLIEPNEQ</sequence>
<dbReference type="PROSITE" id="PS50158">
    <property type="entry name" value="ZF_CCHC"/>
    <property type="match status" value="1"/>
</dbReference>
<feature type="region of interest" description="Disordered" evidence="2">
    <location>
        <begin position="1"/>
        <end position="30"/>
    </location>
</feature>
<accession>A0A0B1P611</accession>
<feature type="compositionally biased region" description="Low complexity" evidence="2">
    <location>
        <begin position="8"/>
        <end position="19"/>
    </location>
</feature>
<protein>
    <recommendedName>
        <fullName evidence="3">CCHC-type domain-containing protein</fullName>
    </recommendedName>
</protein>
<dbReference type="GO" id="GO:0008270">
    <property type="term" value="F:zinc ion binding"/>
    <property type="evidence" value="ECO:0007669"/>
    <property type="project" value="UniProtKB-KW"/>
</dbReference>
<evidence type="ECO:0000259" key="3">
    <source>
        <dbReference type="PROSITE" id="PS50158"/>
    </source>
</evidence>
<name>A0A0B1P611_UNCNE</name>
<dbReference type="SMART" id="SM00343">
    <property type="entry name" value="ZnF_C2HC"/>
    <property type="match status" value="1"/>
</dbReference>
<feature type="domain" description="CCHC-type" evidence="3">
    <location>
        <begin position="434"/>
        <end position="450"/>
    </location>
</feature>
<evidence type="ECO:0000313" key="4">
    <source>
        <dbReference type="EMBL" id="KHJ32351.1"/>
    </source>
</evidence>
<feature type="region of interest" description="Disordered" evidence="2">
    <location>
        <begin position="93"/>
        <end position="133"/>
    </location>
</feature>
<proteinExistence type="predicted"/>
<keyword evidence="1" id="KW-0479">Metal-binding</keyword>
<dbReference type="InterPro" id="IPR036875">
    <property type="entry name" value="Znf_CCHC_sf"/>
</dbReference>
<dbReference type="GO" id="GO:0003676">
    <property type="term" value="F:nucleic acid binding"/>
    <property type="evidence" value="ECO:0007669"/>
    <property type="project" value="InterPro"/>
</dbReference>
<dbReference type="EMBL" id="JNVN01002151">
    <property type="protein sequence ID" value="KHJ32351.1"/>
    <property type="molecule type" value="Genomic_DNA"/>
</dbReference>
<keyword evidence="1" id="KW-0863">Zinc-finger</keyword>
<evidence type="ECO:0000313" key="5">
    <source>
        <dbReference type="Proteomes" id="UP000030854"/>
    </source>
</evidence>
<evidence type="ECO:0000256" key="1">
    <source>
        <dbReference type="PROSITE-ProRule" id="PRU00047"/>
    </source>
</evidence>
<dbReference type="HOGENOM" id="CLU_485883_0_0_1"/>
<organism evidence="4 5">
    <name type="scientific">Uncinula necator</name>
    <name type="common">Grape powdery mildew</name>
    <dbReference type="NCBI Taxonomy" id="52586"/>
    <lineage>
        <taxon>Eukaryota</taxon>
        <taxon>Fungi</taxon>
        <taxon>Dikarya</taxon>
        <taxon>Ascomycota</taxon>
        <taxon>Pezizomycotina</taxon>
        <taxon>Leotiomycetes</taxon>
        <taxon>Erysiphales</taxon>
        <taxon>Erysiphaceae</taxon>
        <taxon>Erysiphe</taxon>
    </lineage>
</organism>